<dbReference type="OrthoDB" id="9804325at2"/>
<keyword evidence="3 9" id="KW-0227">DNA damage</keyword>
<keyword evidence="4 9" id="KW-0378">Hydrolase</keyword>
<dbReference type="PANTHER" id="PTHR47964:SF1">
    <property type="entry name" value="ATP-DEPENDENT DNA HELICASE HOMOLOG RECG, CHLOROPLASTIC"/>
    <property type="match status" value="1"/>
</dbReference>
<dbReference type="SUPFAM" id="SSF141259">
    <property type="entry name" value="CarD-like"/>
    <property type="match status" value="1"/>
</dbReference>
<dbReference type="InterPro" id="IPR047112">
    <property type="entry name" value="RecG/Mfd"/>
</dbReference>
<dbReference type="SUPFAM" id="SSF52540">
    <property type="entry name" value="P-loop containing nucleoside triphosphate hydrolases"/>
    <property type="match status" value="4"/>
</dbReference>
<dbReference type="Pfam" id="PF02559">
    <property type="entry name" value="CarD_TRCF_RID"/>
    <property type="match status" value="1"/>
</dbReference>
<keyword evidence="8 9" id="KW-0234">DNA repair</keyword>
<organism evidence="12 13">
    <name type="scientific">Evtepia gabavorous</name>
    <dbReference type="NCBI Taxonomy" id="2211183"/>
    <lineage>
        <taxon>Bacteria</taxon>
        <taxon>Bacillati</taxon>
        <taxon>Bacillota</taxon>
        <taxon>Clostridia</taxon>
        <taxon>Eubacteriales</taxon>
        <taxon>Evtepia</taxon>
    </lineage>
</organism>
<gene>
    <name evidence="9 12" type="primary">mfd</name>
    <name evidence="12" type="ORF">DV520_09750</name>
</gene>
<dbReference type="SUPFAM" id="SSF143517">
    <property type="entry name" value="TRCF domain-like"/>
    <property type="match status" value="1"/>
</dbReference>
<keyword evidence="1 9" id="KW-0963">Cytoplasm</keyword>
<feature type="domain" description="Helicase ATP-binding" evidence="10">
    <location>
        <begin position="606"/>
        <end position="767"/>
    </location>
</feature>
<feature type="domain" description="Helicase C-terminal" evidence="11">
    <location>
        <begin position="788"/>
        <end position="943"/>
    </location>
</feature>
<dbReference type="Proteomes" id="UP000260649">
    <property type="component" value="Unassembled WGS sequence"/>
</dbReference>
<keyword evidence="7 9" id="KW-0238">DNA-binding</keyword>
<dbReference type="Gene3D" id="3.30.2060.10">
    <property type="entry name" value="Penicillin-binding protein 1b domain"/>
    <property type="match status" value="1"/>
</dbReference>
<dbReference type="GO" id="GO:0005737">
    <property type="term" value="C:cytoplasm"/>
    <property type="evidence" value="ECO:0007669"/>
    <property type="project" value="UniProtKB-SubCell"/>
</dbReference>
<reference evidence="12 13" key="1">
    <citation type="submission" date="2018-07" db="EMBL/GenBank/DDBJ databases">
        <title>GABA Modulating Bacteria of the Human Gut Microbiota.</title>
        <authorList>
            <person name="Strandwitz P."/>
            <person name="Kim K.H."/>
            <person name="Terekhova D."/>
            <person name="Liu J.K."/>
            <person name="Sharma A."/>
            <person name="Levering J."/>
            <person name="Mcdonald D."/>
            <person name="Dietrich D."/>
            <person name="Ramadhar T.R."/>
            <person name="Lekbua A."/>
            <person name="Mroue N."/>
            <person name="Liston C."/>
            <person name="Stewart E.J."/>
            <person name="Dubin M.J."/>
            <person name="Zengler K."/>
            <person name="Knight R."/>
            <person name="Gilbert J.A."/>
            <person name="Clardy J."/>
            <person name="Lewis K."/>
        </authorList>
    </citation>
    <scope>NUCLEOTIDE SEQUENCE [LARGE SCALE GENOMIC DNA]</scope>
    <source>
        <strain evidence="12 13">KLE1738</strain>
    </source>
</reference>
<dbReference type="Gene3D" id="2.40.10.170">
    <property type="match status" value="1"/>
</dbReference>
<dbReference type="InterPro" id="IPR027417">
    <property type="entry name" value="P-loop_NTPase"/>
</dbReference>
<dbReference type="GO" id="GO:0003684">
    <property type="term" value="F:damaged DNA binding"/>
    <property type="evidence" value="ECO:0007669"/>
    <property type="project" value="InterPro"/>
</dbReference>
<dbReference type="PANTHER" id="PTHR47964">
    <property type="entry name" value="ATP-DEPENDENT DNA HELICASE HOMOLOG RECG, CHLOROPLASTIC"/>
    <property type="match status" value="1"/>
</dbReference>
<dbReference type="GO" id="GO:0003678">
    <property type="term" value="F:DNA helicase activity"/>
    <property type="evidence" value="ECO:0007669"/>
    <property type="project" value="TreeGrafter"/>
</dbReference>
<comment type="similarity">
    <text evidence="9">In the C-terminal section; belongs to the helicase family. RecG subfamily.</text>
</comment>
<comment type="function">
    <text evidence="9">Couples transcription and DNA repair by recognizing RNA polymerase (RNAP) stalled at DNA lesions. Mediates ATP-dependent release of RNAP and its truncated transcript from the DNA, and recruitment of nucleotide excision repair machinery to the damaged site.</text>
</comment>
<evidence type="ECO:0000259" key="11">
    <source>
        <dbReference type="PROSITE" id="PS51194"/>
    </source>
</evidence>
<dbReference type="SMART" id="SM00487">
    <property type="entry name" value="DEXDc"/>
    <property type="match status" value="1"/>
</dbReference>
<dbReference type="GeneID" id="97996016"/>
<dbReference type="Pfam" id="PF17757">
    <property type="entry name" value="UvrB_inter"/>
    <property type="match status" value="1"/>
</dbReference>
<evidence type="ECO:0000256" key="2">
    <source>
        <dbReference type="ARBA" id="ARBA00022741"/>
    </source>
</evidence>
<dbReference type="Pfam" id="PF00271">
    <property type="entry name" value="Helicase_C"/>
    <property type="match status" value="1"/>
</dbReference>
<dbReference type="InterPro" id="IPR005118">
    <property type="entry name" value="TRCF_C"/>
</dbReference>
<dbReference type="GO" id="GO:0005524">
    <property type="term" value="F:ATP binding"/>
    <property type="evidence" value="ECO:0007669"/>
    <property type="project" value="UniProtKB-UniRule"/>
</dbReference>
<dbReference type="InterPro" id="IPR011545">
    <property type="entry name" value="DEAD/DEAH_box_helicase_dom"/>
</dbReference>
<dbReference type="InterPro" id="IPR041471">
    <property type="entry name" value="UvrB_inter"/>
</dbReference>
<evidence type="ECO:0000256" key="5">
    <source>
        <dbReference type="ARBA" id="ARBA00022806"/>
    </source>
</evidence>
<dbReference type="GO" id="GO:0000716">
    <property type="term" value="P:transcription-coupled nucleotide-excision repair, DNA damage recognition"/>
    <property type="evidence" value="ECO:0007669"/>
    <property type="project" value="UniProtKB-UniRule"/>
</dbReference>
<evidence type="ECO:0000256" key="9">
    <source>
        <dbReference type="HAMAP-Rule" id="MF_00969"/>
    </source>
</evidence>
<dbReference type="NCBIfam" id="TIGR00580">
    <property type="entry name" value="mfd"/>
    <property type="match status" value="1"/>
</dbReference>
<keyword evidence="5" id="KW-0347">Helicase</keyword>
<dbReference type="InterPro" id="IPR036101">
    <property type="entry name" value="CarD-like/TRCF_RID_sf"/>
</dbReference>
<keyword evidence="2 9" id="KW-0547">Nucleotide-binding</keyword>
<dbReference type="EMBL" id="QQRQ01000019">
    <property type="protein sequence ID" value="RFT06017.1"/>
    <property type="molecule type" value="Genomic_DNA"/>
</dbReference>
<dbReference type="InterPro" id="IPR004576">
    <property type="entry name" value="Mfd"/>
</dbReference>
<evidence type="ECO:0000256" key="7">
    <source>
        <dbReference type="ARBA" id="ARBA00023125"/>
    </source>
</evidence>
<proteinExistence type="inferred from homology"/>
<comment type="caution">
    <text evidence="12">The sequence shown here is derived from an EMBL/GenBank/DDBJ whole genome shotgun (WGS) entry which is preliminary data.</text>
</comment>
<dbReference type="HAMAP" id="MF_00969">
    <property type="entry name" value="TRCF"/>
    <property type="match status" value="1"/>
</dbReference>
<evidence type="ECO:0000256" key="4">
    <source>
        <dbReference type="ARBA" id="ARBA00022801"/>
    </source>
</evidence>
<protein>
    <recommendedName>
        <fullName evidence="9">Transcription-repair-coupling factor</fullName>
        <shortName evidence="9">TRCF</shortName>
        <ecNumber evidence="9">3.6.4.-</ecNumber>
    </recommendedName>
</protein>
<name>A0A3E2B1Y9_9FIRM</name>
<dbReference type="Gene3D" id="3.40.50.300">
    <property type="entry name" value="P-loop containing nucleotide triphosphate hydrolases"/>
    <property type="match status" value="2"/>
</dbReference>
<comment type="similarity">
    <text evidence="9">In the N-terminal section; belongs to the UvrB family.</text>
</comment>
<dbReference type="InterPro" id="IPR001650">
    <property type="entry name" value="Helicase_C-like"/>
</dbReference>
<evidence type="ECO:0000259" key="10">
    <source>
        <dbReference type="PROSITE" id="PS51192"/>
    </source>
</evidence>
<dbReference type="SMART" id="SM00490">
    <property type="entry name" value="HELICc"/>
    <property type="match status" value="1"/>
</dbReference>
<keyword evidence="6 9" id="KW-0067">ATP-binding</keyword>
<dbReference type="EC" id="3.6.4.-" evidence="9"/>
<dbReference type="RefSeq" id="WP_117142591.1">
    <property type="nucleotide sequence ID" value="NZ_CAKXKJ010000011.1"/>
</dbReference>
<dbReference type="InterPro" id="IPR003711">
    <property type="entry name" value="CarD-like/TRCF_RID"/>
</dbReference>
<sequence length="1132" mass="124354">MSAPLSLPGLTQFLSRLEDYPRLLEAVDQGKQTIALSGLSAVHRAYLAAALHQSTGRPLTLVCPDDGEARRLAGDLSALTGAEVPVLPARDFLFHPGAASRQWEHQRLEILARLHRGDCPVLVATVEGLLQRTMPPAVFAASCRQLHVGQVCQPEGLTDFLVRAGYTRCDQVEGTGQFALRGGILDVFSPGLDLPVRMEFWGDEIDSMGLFDPVTQRRTAQRETCTLLPAGEVLLPQDDPWTGPPDLALGRVYDQLTTPADYLPGNALVGLCDTPRVAERAKNYLWQLGQDITALLEQGLLTGKPPVLAPAFEALCAGLAPRTLLYLDAFPTGAPPVPPAALLSFTARQLSGYGIRFASVTEDLLQYQKEDFAVVLLASSRRKADALQAMLREKRVFSAVDERLHDLPAPGRITIAVGGLSAGFDFPDGKFAVLAEGEALPARSPRTRRPKADPTTRQRLESFTDLAPGDLVVHEHHGIGRFVGMVKMPVDGADRDYIKLQFAGADILYVPALQLDLVSKYIGGGDDPGRKRLSKLGGTEWEKSKTKAKKAAKDMAKGLIQLYAQRQRLAGHAFAPDTPWQKDFEALFPYPETEDQLRCAAEIKADMEKSIPMDRLLCGDVGYGKTEVAFRAIMKCVLEGKQAALLVPTTVLAQQHYMTALKRFSHFPVEIEMISRFRTAGQTRDILRRTAEGSVDLLIGTHKLLGKDIRFHDLGLLVVDEEQRFGVGHKEKLKKLTSQVDVLTLSATPIPRTLNMALSGLRDMSTLEQPPTNRQPVQTYVLEHDWGLVADAIRRELDRGGQVYYLHNRTETIDRTAAKLRALLGESVRIATAHGKMDQEQLGDIMSQMTDGELDILVCTTIIETGIDLPNVNTLIIENAETFGLAQLHQLRGRVGRSTRRAAAYLTYRPSKVLTEDQSKRLSAIREYAAFGSGFKIAMRDLEIRGAGNLLGPEQSGFLMSVGYDLYLRLLEEAVLEEQGKPVVRETLCTADFAVAAAIPERYIPAPEQRMDLYRRIARVRTQEEGDDITDELIDRYGDPPVGVANLIAIALLRARAAALGITELVQKEGSLRFSLPQPDFAKVAAVCGLEKYKGRLLFSAGDKPYLSLRLKKGDDVLKLAGIVLRDFEAAG</sequence>
<evidence type="ECO:0000256" key="8">
    <source>
        <dbReference type="ARBA" id="ARBA00023204"/>
    </source>
</evidence>
<evidence type="ECO:0000256" key="6">
    <source>
        <dbReference type="ARBA" id="ARBA00022840"/>
    </source>
</evidence>
<dbReference type="PROSITE" id="PS51194">
    <property type="entry name" value="HELICASE_CTER"/>
    <property type="match status" value="1"/>
</dbReference>
<dbReference type="InterPro" id="IPR014001">
    <property type="entry name" value="Helicase_ATP-bd"/>
</dbReference>
<dbReference type="Pfam" id="PF03461">
    <property type="entry name" value="TRCF"/>
    <property type="match status" value="1"/>
</dbReference>
<dbReference type="GO" id="GO:0006355">
    <property type="term" value="P:regulation of DNA-templated transcription"/>
    <property type="evidence" value="ECO:0007669"/>
    <property type="project" value="UniProtKB-UniRule"/>
</dbReference>
<comment type="subcellular location">
    <subcellularLocation>
        <location evidence="9">Cytoplasm</location>
    </subcellularLocation>
</comment>
<dbReference type="PROSITE" id="PS51192">
    <property type="entry name" value="HELICASE_ATP_BIND_1"/>
    <property type="match status" value="1"/>
</dbReference>
<evidence type="ECO:0000256" key="3">
    <source>
        <dbReference type="ARBA" id="ARBA00022763"/>
    </source>
</evidence>
<dbReference type="GO" id="GO:0016787">
    <property type="term" value="F:hydrolase activity"/>
    <property type="evidence" value="ECO:0007669"/>
    <property type="project" value="UniProtKB-KW"/>
</dbReference>
<evidence type="ECO:0000256" key="1">
    <source>
        <dbReference type="ARBA" id="ARBA00022490"/>
    </source>
</evidence>
<dbReference type="InterPro" id="IPR037235">
    <property type="entry name" value="TRCF-like_C_D7"/>
</dbReference>
<evidence type="ECO:0000313" key="13">
    <source>
        <dbReference type="Proteomes" id="UP000260649"/>
    </source>
</evidence>
<keyword evidence="13" id="KW-1185">Reference proteome</keyword>
<dbReference type="SMART" id="SM00982">
    <property type="entry name" value="TRCF"/>
    <property type="match status" value="1"/>
</dbReference>
<dbReference type="AlphaFoldDB" id="A0A3E2B1Y9"/>
<dbReference type="Gene3D" id="3.90.1150.50">
    <property type="entry name" value="Transcription-repair-coupling factor, D7 domain"/>
    <property type="match status" value="1"/>
</dbReference>
<evidence type="ECO:0000313" key="12">
    <source>
        <dbReference type="EMBL" id="RFT06017.1"/>
    </source>
</evidence>
<dbReference type="CDD" id="cd17991">
    <property type="entry name" value="DEXHc_TRCF"/>
    <property type="match status" value="1"/>
</dbReference>
<accession>A0A3E2B1Y9</accession>
<dbReference type="SMART" id="SM01058">
    <property type="entry name" value="CarD_TRCF"/>
    <property type="match status" value="1"/>
</dbReference>
<dbReference type="Pfam" id="PF00270">
    <property type="entry name" value="DEAD"/>
    <property type="match status" value="1"/>
</dbReference>